<keyword evidence="5" id="KW-1185">Reference proteome</keyword>
<dbReference type="InterPro" id="IPR013830">
    <property type="entry name" value="SGNH_hydro"/>
</dbReference>
<dbReference type="AlphaFoldDB" id="A0A7W7WTY4"/>
<dbReference type="CDD" id="cd01823">
    <property type="entry name" value="SEST_like"/>
    <property type="match status" value="1"/>
</dbReference>
<proteinExistence type="predicted"/>
<feature type="disulfide bond" evidence="1">
    <location>
        <begin position="52"/>
        <end position="78"/>
    </location>
</feature>
<gene>
    <name evidence="4" type="ORF">F4559_000993</name>
</gene>
<feature type="signal peptide" evidence="2">
    <location>
        <begin position="1"/>
        <end position="24"/>
    </location>
</feature>
<comment type="caution">
    <text evidence="4">The sequence shown here is derived from an EMBL/GenBank/DDBJ whole genome shotgun (WGS) entry which is preliminary data.</text>
</comment>
<keyword evidence="1" id="KW-1015">Disulfide bond</keyword>
<evidence type="ECO:0000256" key="2">
    <source>
        <dbReference type="SAM" id="SignalP"/>
    </source>
</evidence>
<keyword evidence="2" id="KW-0732">Signal</keyword>
<dbReference type="Proteomes" id="UP000542674">
    <property type="component" value="Unassembled WGS sequence"/>
</dbReference>
<dbReference type="PANTHER" id="PTHR37981:SF1">
    <property type="entry name" value="SGNH HYDROLASE-TYPE ESTERASE DOMAIN-CONTAINING PROTEIN"/>
    <property type="match status" value="1"/>
</dbReference>
<evidence type="ECO:0000259" key="3">
    <source>
        <dbReference type="Pfam" id="PF13472"/>
    </source>
</evidence>
<dbReference type="GO" id="GO:0004806">
    <property type="term" value="F:triacylglycerol lipase activity"/>
    <property type="evidence" value="ECO:0007669"/>
    <property type="project" value="TreeGrafter"/>
</dbReference>
<evidence type="ECO:0000256" key="1">
    <source>
        <dbReference type="PIRSR" id="PIRSR637460-2"/>
    </source>
</evidence>
<dbReference type="InterPro" id="IPR037460">
    <property type="entry name" value="SEST-like"/>
</dbReference>
<accession>A0A7W7WTY4</accession>
<evidence type="ECO:0000313" key="4">
    <source>
        <dbReference type="EMBL" id="MBB4963634.1"/>
    </source>
</evidence>
<dbReference type="RefSeq" id="WP_184666392.1">
    <property type="nucleotide sequence ID" value="NZ_BAABAI010000034.1"/>
</dbReference>
<dbReference type="GO" id="GO:0019433">
    <property type="term" value="P:triglyceride catabolic process"/>
    <property type="evidence" value="ECO:0007669"/>
    <property type="project" value="TreeGrafter"/>
</dbReference>
<dbReference type="PANTHER" id="PTHR37981">
    <property type="entry name" value="LIPASE 2"/>
    <property type="match status" value="1"/>
</dbReference>
<organism evidence="4 5">
    <name type="scientific">Saccharothrix violaceirubra</name>
    <dbReference type="NCBI Taxonomy" id="413306"/>
    <lineage>
        <taxon>Bacteria</taxon>
        <taxon>Bacillati</taxon>
        <taxon>Actinomycetota</taxon>
        <taxon>Actinomycetes</taxon>
        <taxon>Pseudonocardiales</taxon>
        <taxon>Pseudonocardiaceae</taxon>
        <taxon>Saccharothrix</taxon>
    </lineage>
</organism>
<feature type="chain" id="PRO_5031552209" description="SGNH hydrolase-type esterase domain-containing protein" evidence="2">
    <location>
        <begin position="25"/>
        <end position="313"/>
    </location>
</feature>
<sequence>MFRTALALAAVATFATAPTAGASAALEWVALGDSFAAGVISSAGPVLVRDGCERTRGAYPRVLSARLGFLWRLVDVSCGGATVANMVDEPQYPTGRHLPWLGVVDPAYPFPPVWPQVHAVSAATDLVTVSGGAETVGFPELLSACESLGSGHDGDESPCRDLFTSGADGVPTVAERLAYTGVAVDYLLDVVRARAPLAASIVVGYPSIIPVDTGTCLRVGGESYFEFGHTTYADLDWLRTGVLEPLNALLAAKAAAHGALFVDLDLVTRGHDVCASEQWVEGFVSRTGDWAFVRPNLAGHAAAADAILTGGSL</sequence>
<feature type="disulfide bond" evidence="1">
    <location>
        <begin position="145"/>
        <end position="159"/>
    </location>
</feature>
<protein>
    <recommendedName>
        <fullName evidence="3">SGNH hydrolase-type esterase domain-containing protein</fullName>
    </recommendedName>
</protein>
<dbReference type="Pfam" id="PF13472">
    <property type="entry name" value="Lipase_GDSL_2"/>
    <property type="match status" value="1"/>
</dbReference>
<reference evidence="4 5" key="1">
    <citation type="submission" date="2020-08" db="EMBL/GenBank/DDBJ databases">
        <title>Sequencing the genomes of 1000 actinobacteria strains.</title>
        <authorList>
            <person name="Klenk H.-P."/>
        </authorList>
    </citation>
    <scope>NUCLEOTIDE SEQUENCE [LARGE SCALE GENOMIC DNA]</scope>
    <source>
        <strain evidence="4 5">DSM 45084</strain>
    </source>
</reference>
<name>A0A7W7WTY4_9PSEU</name>
<dbReference type="EMBL" id="JACHJS010000001">
    <property type="protein sequence ID" value="MBB4963634.1"/>
    <property type="molecule type" value="Genomic_DNA"/>
</dbReference>
<dbReference type="Gene3D" id="3.40.50.1110">
    <property type="entry name" value="SGNH hydrolase"/>
    <property type="match status" value="1"/>
</dbReference>
<dbReference type="InterPro" id="IPR036514">
    <property type="entry name" value="SGNH_hydro_sf"/>
</dbReference>
<feature type="disulfide bond" evidence="1">
    <location>
        <begin position="216"/>
        <end position="274"/>
    </location>
</feature>
<feature type="domain" description="SGNH hydrolase-type esterase" evidence="3">
    <location>
        <begin position="30"/>
        <end position="302"/>
    </location>
</feature>
<dbReference type="SUPFAM" id="SSF52266">
    <property type="entry name" value="SGNH hydrolase"/>
    <property type="match status" value="1"/>
</dbReference>
<evidence type="ECO:0000313" key="5">
    <source>
        <dbReference type="Proteomes" id="UP000542674"/>
    </source>
</evidence>